<keyword evidence="12" id="KW-0472">Membrane</keyword>
<dbReference type="NCBIfam" id="NF005463">
    <property type="entry name" value="PRK07059.1"/>
    <property type="match status" value="1"/>
</dbReference>
<evidence type="ECO:0000256" key="9">
    <source>
        <dbReference type="ARBA" id="ARBA00022840"/>
    </source>
</evidence>
<evidence type="ECO:0000256" key="4">
    <source>
        <dbReference type="ARBA" id="ARBA00006432"/>
    </source>
</evidence>
<evidence type="ECO:0000256" key="14">
    <source>
        <dbReference type="ARBA" id="ARBA00039545"/>
    </source>
</evidence>
<gene>
    <name evidence="18" type="ORF">GR212_02145</name>
</gene>
<evidence type="ECO:0000256" key="2">
    <source>
        <dbReference type="ARBA" id="ARBA00004170"/>
    </source>
</evidence>
<evidence type="ECO:0000256" key="15">
    <source>
        <dbReference type="ARBA" id="ARBA00042773"/>
    </source>
</evidence>
<dbReference type="Gene3D" id="3.30.300.30">
    <property type="match status" value="1"/>
</dbReference>
<evidence type="ECO:0000256" key="8">
    <source>
        <dbReference type="ARBA" id="ARBA00022832"/>
    </source>
</evidence>
<dbReference type="PANTHER" id="PTHR43767">
    <property type="entry name" value="LONG-CHAIN-FATTY-ACID--COA LIGASE"/>
    <property type="match status" value="1"/>
</dbReference>
<evidence type="ECO:0000256" key="3">
    <source>
        <dbReference type="ARBA" id="ARBA00005005"/>
    </source>
</evidence>
<dbReference type="InterPro" id="IPR042099">
    <property type="entry name" value="ANL_N_sf"/>
</dbReference>
<keyword evidence="6" id="KW-0479">Metal-binding</keyword>
<evidence type="ECO:0000256" key="12">
    <source>
        <dbReference type="ARBA" id="ARBA00023136"/>
    </source>
</evidence>
<comment type="pathway">
    <text evidence="3">Lipid metabolism; fatty acid beta-oxidation.</text>
</comment>
<keyword evidence="11" id="KW-0443">Lipid metabolism</keyword>
<evidence type="ECO:0000313" key="18">
    <source>
        <dbReference type="EMBL" id="NEI68357.1"/>
    </source>
</evidence>
<dbReference type="GO" id="GO:0005524">
    <property type="term" value="F:ATP binding"/>
    <property type="evidence" value="ECO:0007669"/>
    <property type="project" value="UniProtKB-KW"/>
</dbReference>
<reference evidence="18 19" key="1">
    <citation type="submission" date="2019-12" db="EMBL/GenBank/DDBJ databases">
        <title>Rhizobium genotypes associated with high levels of biological nitrogen fixation by grain legumes in a temperate-maritime cropping system.</title>
        <authorList>
            <person name="Maluk M."/>
            <person name="Francesc Ferrando Molina F."/>
            <person name="Lopez Del Egido L."/>
            <person name="Lafos M."/>
            <person name="Langarica-Fuentes A."/>
            <person name="Gebre Yohannes G."/>
            <person name="Young M.W."/>
            <person name="Martin P."/>
            <person name="Gantlett R."/>
            <person name="Kenicer G."/>
            <person name="Hawes C."/>
            <person name="Begg G.S."/>
            <person name="Quilliam R.S."/>
            <person name="Squire G.R."/>
            <person name="Poole P.S."/>
            <person name="Young P.W."/>
            <person name="Iannetta P.M."/>
            <person name="James E.K."/>
        </authorList>
    </citation>
    <scope>NUCLEOTIDE SEQUENCE [LARGE SCALE GENOMIC DNA]</scope>
    <source>
        <strain evidence="18 19">JHI1118</strain>
    </source>
</reference>
<accession>A0A6L9U2X6</accession>
<dbReference type="Pfam" id="PF00501">
    <property type="entry name" value="AMP-binding"/>
    <property type="match status" value="1"/>
</dbReference>
<evidence type="ECO:0000259" key="16">
    <source>
        <dbReference type="Pfam" id="PF00501"/>
    </source>
</evidence>
<dbReference type="EMBL" id="WUEY01000001">
    <property type="protein sequence ID" value="NEI68357.1"/>
    <property type="molecule type" value="Genomic_DNA"/>
</dbReference>
<evidence type="ECO:0000313" key="19">
    <source>
        <dbReference type="Proteomes" id="UP000483035"/>
    </source>
</evidence>
<keyword evidence="5 18" id="KW-0436">Ligase</keyword>
<comment type="cofactor">
    <cofactor evidence="1">
        <name>Mg(2+)</name>
        <dbReference type="ChEBI" id="CHEBI:18420"/>
    </cofactor>
</comment>
<keyword evidence="10" id="KW-0460">Magnesium</keyword>
<dbReference type="GO" id="GO:0046872">
    <property type="term" value="F:metal ion binding"/>
    <property type="evidence" value="ECO:0007669"/>
    <property type="project" value="UniProtKB-KW"/>
</dbReference>
<evidence type="ECO:0000256" key="13">
    <source>
        <dbReference type="ARBA" id="ARBA00026121"/>
    </source>
</evidence>
<dbReference type="SUPFAM" id="SSF56801">
    <property type="entry name" value="Acetyl-CoA synthetase-like"/>
    <property type="match status" value="1"/>
</dbReference>
<keyword evidence="8" id="KW-0276">Fatty acid metabolism</keyword>
<comment type="caution">
    <text evidence="18">The sequence shown here is derived from an EMBL/GenBank/DDBJ whole genome shotgun (WGS) entry which is preliminary data.</text>
</comment>
<dbReference type="Gene3D" id="3.40.50.12780">
    <property type="entry name" value="N-terminal domain of ligase-like"/>
    <property type="match status" value="1"/>
</dbReference>
<organism evidence="18 19">
    <name type="scientific">Rhizobium lusitanum</name>
    <dbReference type="NCBI Taxonomy" id="293958"/>
    <lineage>
        <taxon>Bacteria</taxon>
        <taxon>Pseudomonadati</taxon>
        <taxon>Pseudomonadota</taxon>
        <taxon>Alphaproteobacteria</taxon>
        <taxon>Hyphomicrobiales</taxon>
        <taxon>Rhizobiaceae</taxon>
        <taxon>Rhizobium/Agrobacterium group</taxon>
        <taxon>Rhizobium</taxon>
    </lineage>
</organism>
<dbReference type="InterPro" id="IPR025110">
    <property type="entry name" value="AMP-bd_C"/>
</dbReference>
<comment type="subcellular location">
    <subcellularLocation>
        <location evidence="2">Membrane</location>
        <topology evidence="2">Peripheral membrane protein</topology>
    </subcellularLocation>
</comment>
<dbReference type="Pfam" id="PF13193">
    <property type="entry name" value="AMP-binding_C"/>
    <property type="match status" value="1"/>
</dbReference>
<feature type="domain" description="AMP-dependent synthetase/ligase" evidence="16">
    <location>
        <begin position="41"/>
        <end position="432"/>
    </location>
</feature>
<name>A0A6L9U2X6_9HYPH</name>
<dbReference type="Proteomes" id="UP000483035">
    <property type="component" value="Unassembled WGS sequence"/>
</dbReference>
<dbReference type="InterPro" id="IPR045851">
    <property type="entry name" value="AMP-bd_C_sf"/>
</dbReference>
<dbReference type="PANTHER" id="PTHR43767:SF8">
    <property type="entry name" value="LONG-CHAIN-FATTY-ACID--COA LIGASE"/>
    <property type="match status" value="1"/>
</dbReference>
<keyword evidence="7" id="KW-0547">Nucleotide-binding</keyword>
<dbReference type="FunFam" id="3.40.50.12780:FF:000003">
    <property type="entry name" value="Long-chain-fatty-acid--CoA ligase FadD"/>
    <property type="match status" value="1"/>
</dbReference>
<dbReference type="AlphaFoldDB" id="A0A6L9U2X6"/>
<feature type="domain" description="AMP-binding enzyme C-terminal" evidence="17">
    <location>
        <begin position="483"/>
        <end position="557"/>
    </location>
</feature>
<evidence type="ECO:0000256" key="11">
    <source>
        <dbReference type="ARBA" id="ARBA00023098"/>
    </source>
</evidence>
<dbReference type="InterPro" id="IPR050237">
    <property type="entry name" value="ATP-dep_AMP-bd_enzyme"/>
</dbReference>
<proteinExistence type="inferred from homology"/>
<dbReference type="PROSITE" id="PS00455">
    <property type="entry name" value="AMP_BINDING"/>
    <property type="match status" value="1"/>
</dbReference>
<dbReference type="RefSeq" id="WP_163984803.1">
    <property type="nucleotide sequence ID" value="NZ_WUEY01000001.1"/>
</dbReference>
<dbReference type="GO" id="GO:0004467">
    <property type="term" value="F:long-chain fatty acid-CoA ligase activity"/>
    <property type="evidence" value="ECO:0007669"/>
    <property type="project" value="UniProtKB-EC"/>
</dbReference>
<dbReference type="CDD" id="cd05936">
    <property type="entry name" value="FC-FACS_FadD_like"/>
    <property type="match status" value="1"/>
</dbReference>
<evidence type="ECO:0000256" key="1">
    <source>
        <dbReference type="ARBA" id="ARBA00001946"/>
    </source>
</evidence>
<protein>
    <recommendedName>
        <fullName evidence="14">Long-chain-fatty-acid--CoA ligase</fullName>
        <ecNumber evidence="13">6.2.1.3</ecNumber>
    </recommendedName>
    <alternativeName>
        <fullName evidence="15">Long-chain acyl-CoA synthetase</fullName>
    </alternativeName>
</protein>
<keyword evidence="9" id="KW-0067">ATP-binding</keyword>
<dbReference type="GO" id="GO:0016020">
    <property type="term" value="C:membrane"/>
    <property type="evidence" value="ECO:0007669"/>
    <property type="project" value="UniProtKB-SubCell"/>
</dbReference>
<evidence type="ECO:0000256" key="5">
    <source>
        <dbReference type="ARBA" id="ARBA00022598"/>
    </source>
</evidence>
<evidence type="ECO:0000256" key="7">
    <source>
        <dbReference type="ARBA" id="ARBA00022741"/>
    </source>
</evidence>
<comment type="similarity">
    <text evidence="4">Belongs to the ATP-dependent AMP-binding enzyme family.</text>
</comment>
<evidence type="ECO:0000259" key="17">
    <source>
        <dbReference type="Pfam" id="PF13193"/>
    </source>
</evidence>
<dbReference type="FunFam" id="3.30.300.30:FF:000006">
    <property type="entry name" value="Long-chain-fatty-acid--CoA ligase FadD"/>
    <property type="match status" value="1"/>
</dbReference>
<evidence type="ECO:0000256" key="10">
    <source>
        <dbReference type="ARBA" id="ARBA00022842"/>
    </source>
</evidence>
<dbReference type="InterPro" id="IPR020845">
    <property type="entry name" value="AMP-binding_CS"/>
</dbReference>
<sequence>MNSVSAPSDRPQVKKIWLASYPDIVPAELPPLEHASLVELLEESCARYADRVAFTSMGKSITYRDLDTQTRKIAAWLQSLGLQKGDRVAVMMPNVLQNPVTTYGILRAGLVVVNVNPLYTPRELEHQLRDCGAKAIFVLENFAHTVEQVLAHTDVRHVVVTALGDMLGIKGHIVNFIVRKVKKLVPAWSIPGHRNFKGVVSEGARLPLRPAGLTGSDIAFLQYTGGTTGVAKGAILTHSNLLANQQQLLLWLQSAYINKPRPEQLTFVCALPLYHIFALTVNSLMGMSLGGHNVLIANPRDIPAFIKELGKYKFDMFPGLNTLFNALMNNPDFSKLDLSNTATLAGGMAVQRPVAERWQKMTGAWITEGYGLSETSPVASANRFDSSEFSGTIGLPITGTDFDIRDENGNSLPLGEVGEICIRGPQVMAGYWKQPAETARVMTPDGFFRSGDMGFMDERGYTKIVDRKKDMILVSGFNVYPNEIEEVAVMHPGVLEAAAIGVPDPHSGEAVKLFIVKKDPALTEADVKAHCAANLTNYKRPRFIEFRTELPKSNVGKILRKELRG</sequence>
<evidence type="ECO:0000256" key="6">
    <source>
        <dbReference type="ARBA" id="ARBA00022723"/>
    </source>
</evidence>
<dbReference type="InterPro" id="IPR000873">
    <property type="entry name" value="AMP-dep_synth/lig_dom"/>
</dbReference>
<dbReference type="EC" id="6.2.1.3" evidence="13"/>